<feature type="compositionally biased region" description="Polar residues" evidence="8">
    <location>
        <begin position="1716"/>
        <end position="1725"/>
    </location>
</feature>
<evidence type="ECO:0000256" key="3">
    <source>
        <dbReference type="ARBA" id="ARBA00022490"/>
    </source>
</evidence>
<feature type="compositionally biased region" description="Basic and acidic residues" evidence="8">
    <location>
        <begin position="2727"/>
        <end position="2736"/>
    </location>
</feature>
<dbReference type="GO" id="GO:0007165">
    <property type="term" value="P:signal transduction"/>
    <property type="evidence" value="ECO:0007669"/>
    <property type="project" value="InterPro"/>
</dbReference>
<dbReference type="Gene3D" id="1.10.533.10">
    <property type="entry name" value="Death Domain, Fas"/>
    <property type="match status" value="1"/>
</dbReference>
<dbReference type="FunFam" id="2.60.220.30:FF:000002">
    <property type="entry name" value="Ankyrin-3 isoform 2"/>
    <property type="match status" value="1"/>
</dbReference>
<comment type="subcellular location">
    <subcellularLocation>
        <location evidence="2">Cytoplasm</location>
    </subcellularLocation>
    <subcellularLocation>
        <location evidence="1">Membrane</location>
    </subcellularLocation>
</comment>
<keyword evidence="3" id="KW-0963">Cytoplasm</keyword>
<dbReference type="Gene3D" id="2.60.40.2660">
    <property type="match status" value="1"/>
</dbReference>
<dbReference type="FunFam" id="2.60.220.30:FF:000001">
    <property type="entry name" value="Ankyrin-3 isoform 2"/>
    <property type="match status" value="1"/>
</dbReference>
<feature type="compositionally biased region" description="Polar residues" evidence="8">
    <location>
        <begin position="2221"/>
        <end position="2235"/>
    </location>
</feature>
<dbReference type="FunFam" id="1.10.533.10:FF:000002">
    <property type="entry name" value="Ankyrin-3 isoform 2"/>
    <property type="match status" value="1"/>
</dbReference>
<accession>A0A8B9R0C8</accession>
<feature type="compositionally biased region" description="Acidic residues" evidence="8">
    <location>
        <begin position="1536"/>
        <end position="1545"/>
    </location>
</feature>
<reference evidence="11" key="1">
    <citation type="submission" date="2019-08" db="EMBL/GenBank/DDBJ databases">
        <title>Three high-quality genomes provides insights into domestication of ducks.</title>
        <authorList>
            <person name="Hou Z.C."/>
            <person name="Zhu F."/>
            <person name="Yin Z.T."/>
            <person name="Zhang F."/>
        </authorList>
    </citation>
    <scope>NUCLEOTIDE SEQUENCE [LARGE SCALE GENOMIC DNA]</scope>
</reference>
<feature type="region of interest" description="Disordered" evidence="8">
    <location>
        <begin position="2052"/>
        <end position="2100"/>
    </location>
</feature>
<evidence type="ECO:0000256" key="4">
    <source>
        <dbReference type="ARBA" id="ARBA00022553"/>
    </source>
</evidence>
<feature type="compositionally biased region" description="Polar residues" evidence="8">
    <location>
        <begin position="2637"/>
        <end position="2648"/>
    </location>
</feature>
<dbReference type="PANTHER" id="PTHR24123">
    <property type="entry name" value="ANKYRIN REPEAT-CONTAINING"/>
    <property type="match status" value="1"/>
</dbReference>
<feature type="compositionally biased region" description="Polar residues" evidence="8">
    <location>
        <begin position="827"/>
        <end position="837"/>
    </location>
</feature>
<feature type="compositionally biased region" description="Basic and acidic residues" evidence="8">
    <location>
        <begin position="1330"/>
        <end position="1365"/>
    </location>
</feature>
<feature type="region of interest" description="Disordered" evidence="8">
    <location>
        <begin position="1196"/>
        <end position="1365"/>
    </location>
</feature>
<feature type="compositionally biased region" description="Basic and acidic residues" evidence="8">
    <location>
        <begin position="1275"/>
        <end position="1289"/>
    </location>
</feature>
<feature type="compositionally biased region" description="Basic and acidic residues" evidence="8">
    <location>
        <begin position="1248"/>
        <end position="1259"/>
    </location>
</feature>
<dbReference type="Pfam" id="PF00531">
    <property type="entry name" value="Death"/>
    <property type="match status" value="1"/>
</dbReference>
<feature type="region of interest" description="Disordered" evidence="8">
    <location>
        <begin position="1868"/>
        <end position="1894"/>
    </location>
</feature>
<feature type="region of interest" description="Disordered" evidence="8">
    <location>
        <begin position="818"/>
        <end position="1133"/>
    </location>
</feature>
<dbReference type="PROSITE" id="PS51145">
    <property type="entry name" value="ZU5"/>
    <property type="match status" value="2"/>
</dbReference>
<dbReference type="GO" id="GO:0005737">
    <property type="term" value="C:cytoplasm"/>
    <property type="evidence" value="ECO:0007669"/>
    <property type="project" value="UniProtKB-SubCell"/>
</dbReference>
<dbReference type="Gene3D" id="2.60.220.30">
    <property type="match status" value="2"/>
</dbReference>
<evidence type="ECO:0000256" key="8">
    <source>
        <dbReference type="SAM" id="MobiDB-lite"/>
    </source>
</evidence>
<keyword evidence="5" id="KW-0677">Repeat</keyword>
<feature type="region of interest" description="Disordered" evidence="8">
    <location>
        <begin position="1397"/>
        <end position="1556"/>
    </location>
</feature>
<reference evidence="11" key="3">
    <citation type="submission" date="2025-09" db="UniProtKB">
        <authorList>
            <consortium name="Ensembl"/>
        </authorList>
    </citation>
    <scope>IDENTIFICATION</scope>
</reference>
<evidence type="ECO:0000259" key="9">
    <source>
        <dbReference type="PROSITE" id="PS50017"/>
    </source>
</evidence>
<dbReference type="InterPro" id="IPR000488">
    <property type="entry name" value="Death_dom"/>
</dbReference>
<feature type="compositionally biased region" description="Basic and acidic residues" evidence="8">
    <location>
        <begin position="972"/>
        <end position="986"/>
    </location>
</feature>
<feature type="compositionally biased region" description="Polar residues" evidence="8">
    <location>
        <begin position="1778"/>
        <end position="1797"/>
    </location>
</feature>
<dbReference type="PANTHER" id="PTHR24123:SF49">
    <property type="entry name" value="ANKYRIN-2-LIKE ISOFORM X1"/>
    <property type="match status" value="1"/>
</dbReference>
<feature type="compositionally biased region" description="Basic and acidic residues" evidence="8">
    <location>
        <begin position="1574"/>
        <end position="1589"/>
    </location>
</feature>
<sequence length="2869" mass="318969">MKWWTDHALQHSKEICPLTVCDDTMTGDGGEYLRPEDLKELGDDSLPSSQFLDGMNYLRYSLEGGRSDSLRSFSSDRSHTLSHASYLRDSAMIDDTVVIPSQQVTTLAKEVEKNSYRLSWGPENLDNVALSSSPIHSGFLVSFMVDARGGAMRGCRHNGLRIIIPPRKCTAPTRVTCRLVKRHRLATMPPMVEGEGLASRLIEVGPSGAQFLGPVIVEIPHFAALRGKERELVILRSENGDSWKEHFCEYTEDELNEILNGMDEVLDTPEELEKKRICRIITRDFPQYFAVVSRIKQDSNLIGPEGGVLSSTVVPQVQAVFPEGALTKRIRVGLQAQPMHTELIKKILGNKATFSPIVTLEPRRRKFHKPITMTIPVPKASSDGIMNGYGGDTPTLRLLCSITGGTTPAQWEDITGTTPLTFVNECVSFTTNVSARFWLIDCRQTQESVTFASQVYREIICVPYMAKFVVFAKSHDPIEARLRCFCMTDDKVDKTLEQQENFAEVARSRDVEVLEGKPIYVDCFGNLVPLTKSGQHHIFSFFAFKENRLPLFVKVRDTTQEPCGRLSFMKEPKSTRGLVHQAICNLNITLPVYTKVLPDYIFQSLFLISILLSMFFIRIKDDETESTETSILKSHLVNEVPVLASPDLLSEVSEMKQDLIKMTAILTTDSSDKSGSIKVKDLGKPTEEEPGEPFEIVERVKEDLEKVNEILRGGSYTREEHAMQKSLSRQEFVEEEWVIVSDEEIEEARRNAPLEVTEPTCVEVGIDKETKETEKKDMIGMVDYLSDDLKTYLSLHEVQPQALQEDLVEERFEAVVISRDSEKGGQESPTTETLSPQEQHKPALEIKKPVRTKLRDKQKQKEGKVQSKEEKPGLTKCSLDEAVHEEEQGLTPAAAPEAKAVSPVIEETPIGSIKDKVKALQKKVEDEQKVRSKLPVRIQTREGTAEKASKKPVPVKKPAAHKAQPPVSPSSKTERLEETMSVRELMKAFQSGQDPSKNITGLFEHKSVKQKQQPPEKETPRKKAVSSQSETKRVTSHKTDKPKDKHSTTLKAEKEPQSKKGRTQISTVEITKKAVSKDQVKQQSSKKPAAEPLSPVFVDQSAKDSAGVKGRTSDDQADTDFQISPDRKTSTDFSDVIKEELEDNDKYQQFRHLSVTEEGELNLEQVLTSPFNVAFPTEYVKDGFLPALSLQSAAFDGSSESLKHEGVADSPGSLLDGTPQISSEESYKHEGLAETPETSPESLSFSPKKTDGQIEEAKGAARAHTTAETCSPKELSPKEDEKGITEKQLDAVTETSKSHSDHVSEELVPKASEEEADKLKESSSASIMKDISRDKESRTTAHLTKSSETHDTALEKEKDITCERRVVVRSPQKLELSLASHDSESFSPVADDSLAISHKDSLEASPVLEDNSSHKTPDSLEPSPIKESPCRDSLESSPVEQKVKAGILGQGPLQSVLSKGETCPELASVRSRILRDPEGSADDDSLEQTSLMESSGKSPLSPETPSSEEISYEITPKTADSQALSNIRKSAMIPEVSEEPEDDCESEPRKRFTPEEEMFKMVTKIKMFDELEQEAKQKRDYKKDCKQDESSAVADSEVACEAEEPESTTVEEKVIPTVVMSSAKSRKSSSSSESEPELTELKKEADSGFLMEPTIRVQPPSPLPSSIDSSSSPEEGCFQPIDSKQCSSRIGAIKAEQDKPTEDDKEEPYVLGDSCKASTQESGTCHSDGCAPAETDKSKCDSTDDSEIVSPNAPVTQLQGSPCHSFGDSSYKEVHVESSPTLEQSDTNESSIKSTTLLTHSDLIAKGAVLEKEPLPEYSSLTTETGELESCVVEAAESSAPHIVSPYENVSSEQFFTDCEVKVGSGESLLSKEDYSTEEGKDQSSTILLSRDTGSKYQSSEEVYMEIEPKPEDLFQKISPGSSASDSTKLAESTIDNIRTKTEKLISQVVITKTDVDSDMWSEIREDDEAFEARVKEEEQKIFGLMVDRRSQGTTPDTTPARTPTEEGTPLSEQNPFLFQEGKLFEMTRSGAIDMTKRNYPDESFHFFQMGQQPQEELSLCEEMKEASEVESSKPESLPDPFPPSESEDSDIQGKDALKRVSIGTAKAELKSRIPIKMGISASSKSPKKETAASEAEPFSGAETDMVDSSQVPCPMSPEQSVVEDELGFSKVTRLVCSEQDEESPDSSPEEQRSVIEIPTALMERVPSCESKSKIPVRTAATASQSLQQLENESLPTDGFLDSLQCEGKDDQAKPKSKIPVKAALQRAEQQYTSTDTSVHKLESPKALDTTSKLPTKQDNRSKSESDASVPMDPKIKRSIKARSYAEAEAETREREREMKVELDSEEATTGRLKVFSSRLPVKSRSTTASRSAFSPTKESKEHFFDLYKNSIEFFEEISDEASKLVERLTQSEREQELVSDDESSSALEVSVIENVPSIETQQSVPEDIFDTRPIWDESVETQIERIPDDNIHDHAEDQQHDQERTEERLAHIADHLGFSWTELARELDFTEEQIHQIRIENPNSLQDQSHALLKYWLERDGKHATDTNLTQCLTKINRMDIVHLMETSGIDSMQVHGTRTYAEIEQTIGLDHSEGFSALQEDLFSSRHKQEQQHRISKDSDPTEHPPIVSEEDVSVSYSPFQDSTPRSEAELSMAELLRQAHKEQVESEFSGKPQDQSAAPETGKAANEKSACFSVAKEEREKSSPRSPSSSQSSESPIIQEPEEPELHQDDVSPRRTSLVIVESTDEQPEKLGSGYEEDMPEMPPETVTEEQYTDEHGQTVVKKVTRKIIRRYVSPDGTEKEDIIMQGTPQEPVTVEEGDGYSKVLKRVVLKSDSEQSEVRSSTSLVMGQSCSTPTTSVPNSYILWQ</sequence>
<dbReference type="CDD" id="cd08804">
    <property type="entry name" value="Death_ank2"/>
    <property type="match status" value="1"/>
</dbReference>
<evidence type="ECO:0000256" key="2">
    <source>
        <dbReference type="ARBA" id="ARBA00004496"/>
    </source>
</evidence>
<feature type="domain" description="ZU5" evidence="10">
    <location>
        <begin position="296"/>
        <end position="442"/>
    </location>
</feature>
<dbReference type="FunFam" id="2.60.40.2660:FF:000001">
    <property type="entry name" value="Ankyrin-3 isoform 2"/>
    <property type="match status" value="1"/>
</dbReference>
<feature type="compositionally biased region" description="Basic and acidic residues" evidence="8">
    <location>
        <begin position="2324"/>
        <end position="2343"/>
    </location>
</feature>
<feature type="compositionally biased region" description="Basic and acidic residues" evidence="8">
    <location>
        <begin position="913"/>
        <end position="930"/>
    </location>
</feature>
<evidence type="ECO:0008006" key="13">
    <source>
        <dbReference type="Google" id="ProtNLM"/>
    </source>
</evidence>
<dbReference type="Pfam" id="PF00791">
    <property type="entry name" value="ZU5"/>
    <property type="match status" value="2"/>
</dbReference>
<dbReference type="PROSITE" id="PS50017">
    <property type="entry name" value="DEATH_DOMAIN"/>
    <property type="match status" value="1"/>
</dbReference>
<name>A0A8B9R0C8_ANAPL</name>
<feature type="compositionally biased region" description="Basic and acidic residues" evidence="8">
    <location>
        <begin position="1546"/>
        <end position="1556"/>
    </location>
</feature>
<evidence type="ECO:0000259" key="10">
    <source>
        <dbReference type="PROSITE" id="PS51145"/>
    </source>
</evidence>
<feature type="compositionally biased region" description="Basic and acidic residues" evidence="8">
    <location>
        <begin position="838"/>
        <end position="887"/>
    </location>
</feature>
<dbReference type="SMART" id="SM00218">
    <property type="entry name" value="ZU5"/>
    <property type="match status" value="1"/>
</dbReference>
<feature type="compositionally biased region" description="Basic and acidic residues" evidence="8">
    <location>
        <begin position="1070"/>
        <end position="1080"/>
    </location>
</feature>
<dbReference type="Pfam" id="PF17809">
    <property type="entry name" value="UPA_2"/>
    <property type="match status" value="1"/>
</dbReference>
<feature type="compositionally biased region" description="Basic and acidic residues" evidence="8">
    <location>
        <begin position="2296"/>
        <end position="2306"/>
    </location>
</feature>
<protein>
    <recommendedName>
        <fullName evidence="13">Ankyrin-2</fullName>
    </recommendedName>
</protein>
<organism evidence="11 12">
    <name type="scientific">Anas platyrhynchos</name>
    <name type="common">Mallard</name>
    <name type="synonym">Anas boschas</name>
    <dbReference type="NCBI Taxonomy" id="8839"/>
    <lineage>
        <taxon>Eukaryota</taxon>
        <taxon>Metazoa</taxon>
        <taxon>Chordata</taxon>
        <taxon>Craniata</taxon>
        <taxon>Vertebrata</taxon>
        <taxon>Euteleostomi</taxon>
        <taxon>Archelosauria</taxon>
        <taxon>Archosauria</taxon>
        <taxon>Dinosauria</taxon>
        <taxon>Saurischia</taxon>
        <taxon>Theropoda</taxon>
        <taxon>Coelurosauria</taxon>
        <taxon>Aves</taxon>
        <taxon>Neognathae</taxon>
        <taxon>Galloanserae</taxon>
        <taxon>Anseriformes</taxon>
        <taxon>Anatidae</taxon>
        <taxon>Anatinae</taxon>
        <taxon>Anas</taxon>
    </lineage>
</organism>
<feature type="compositionally biased region" description="Basic and acidic residues" evidence="8">
    <location>
        <begin position="2062"/>
        <end position="2074"/>
    </location>
</feature>
<feature type="compositionally biased region" description="Low complexity" evidence="8">
    <location>
        <begin position="1498"/>
        <end position="1516"/>
    </location>
</feature>
<dbReference type="GO" id="GO:0016020">
    <property type="term" value="C:membrane"/>
    <property type="evidence" value="ECO:0007669"/>
    <property type="project" value="UniProtKB-SubCell"/>
</dbReference>
<feature type="region of interest" description="Disordered" evidence="8">
    <location>
        <begin position="2117"/>
        <end position="2348"/>
    </location>
</feature>
<feature type="compositionally biased region" description="Polar residues" evidence="8">
    <location>
        <begin position="990"/>
        <end position="999"/>
    </location>
</feature>
<dbReference type="InterPro" id="IPR040745">
    <property type="entry name" value="Ankyrin_UPA"/>
</dbReference>
<feature type="compositionally biased region" description="Basic and acidic residues" evidence="8">
    <location>
        <begin position="2605"/>
        <end position="2625"/>
    </location>
</feature>
<evidence type="ECO:0000256" key="1">
    <source>
        <dbReference type="ARBA" id="ARBA00004370"/>
    </source>
</evidence>
<feature type="compositionally biased region" description="Low complexity" evidence="8">
    <location>
        <begin position="1664"/>
        <end position="1673"/>
    </location>
</feature>
<evidence type="ECO:0000313" key="12">
    <source>
        <dbReference type="Proteomes" id="UP000694400"/>
    </source>
</evidence>
<feature type="region of interest" description="Disordered" evidence="8">
    <location>
        <begin position="2837"/>
        <end position="2869"/>
    </location>
</feature>
<feature type="compositionally biased region" description="Polar residues" evidence="8">
    <location>
        <begin position="2268"/>
        <end position="2277"/>
    </location>
</feature>
<feature type="compositionally biased region" description="Polar residues" evidence="8">
    <location>
        <begin position="1753"/>
        <end position="1762"/>
    </location>
</feature>
<dbReference type="SUPFAM" id="SSF47986">
    <property type="entry name" value="DEATH domain"/>
    <property type="match status" value="1"/>
</dbReference>
<feature type="region of interest" description="Disordered" evidence="8">
    <location>
        <begin position="1984"/>
        <end position="2021"/>
    </location>
</feature>
<feature type="compositionally biased region" description="Basic and acidic residues" evidence="8">
    <location>
        <begin position="939"/>
        <end position="949"/>
    </location>
</feature>
<evidence type="ECO:0000256" key="5">
    <source>
        <dbReference type="ARBA" id="ARBA00022737"/>
    </source>
</evidence>
<evidence type="ECO:0000256" key="7">
    <source>
        <dbReference type="ARBA" id="ARBA00023136"/>
    </source>
</evidence>
<feature type="domain" description="ZU5" evidence="10">
    <location>
        <begin position="139"/>
        <end position="294"/>
    </location>
</feature>
<feature type="region of interest" description="Disordered" evidence="8">
    <location>
        <begin position="2605"/>
        <end position="2782"/>
    </location>
</feature>
<dbReference type="Ensembl" id="ENSAPLT00020004346.1">
    <property type="protein sequence ID" value="ENSAPLP00020004034.1"/>
    <property type="gene ID" value="ENSAPLG00020000640.1"/>
</dbReference>
<dbReference type="InterPro" id="IPR000906">
    <property type="entry name" value="ZU5_dom"/>
</dbReference>
<feature type="compositionally biased region" description="Basic and acidic residues" evidence="8">
    <location>
        <begin position="1296"/>
        <end position="1321"/>
    </location>
</feature>
<keyword evidence="7" id="KW-0472">Membrane</keyword>
<feature type="compositionally biased region" description="Acidic residues" evidence="8">
    <location>
        <begin position="2179"/>
        <end position="2189"/>
    </location>
</feature>
<feature type="compositionally biased region" description="Basic and acidic residues" evidence="8">
    <location>
        <begin position="1030"/>
        <end position="1058"/>
    </location>
</feature>
<dbReference type="InterPro" id="IPR011029">
    <property type="entry name" value="DEATH-like_dom_sf"/>
</dbReference>
<feature type="compositionally biased region" description="Polar residues" evidence="8">
    <location>
        <begin position="2842"/>
        <end position="2863"/>
    </location>
</feature>
<keyword evidence="4" id="KW-0597">Phosphoprotein</keyword>
<reference evidence="11" key="2">
    <citation type="submission" date="2025-08" db="UniProtKB">
        <authorList>
            <consortium name="Ensembl"/>
        </authorList>
    </citation>
    <scope>IDENTIFICATION</scope>
</reference>
<proteinExistence type="predicted"/>
<feature type="compositionally biased region" description="Basic and acidic residues" evidence="8">
    <location>
        <begin position="1870"/>
        <end position="1882"/>
    </location>
</feature>
<dbReference type="SMART" id="SM00005">
    <property type="entry name" value="DEATH"/>
    <property type="match status" value="1"/>
</dbReference>
<feature type="domain" description="Death" evidence="9">
    <location>
        <begin position="2486"/>
        <end position="2570"/>
    </location>
</feature>
<feature type="compositionally biased region" description="Polar residues" evidence="8">
    <location>
        <begin position="1518"/>
        <end position="1528"/>
    </location>
</feature>
<feature type="compositionally biased region" description="Low complexity" evidence="8">
    <location>
        <begin position="2707"/>
        <end position="2722"/>
    </location>
</feature>
<feature type="compositionally biased region" description="Polar residues" evidence="8">
    <location>
        <begin position="1236"/>
        <end position="1247"/>
    </location>
</feature>
<dbReference type="Proteomes" id="UP000694400">
    <property type="component" value="Chromosome 4"/>
</dbReference>
<evidence type="ECO:0000313" key="11">
    <source>
        <dbReference type="Ensembl" id="ENSAPLP00020004034.1"/>
    </source>
</evidence>
<evidence type="ECO:0000256" key="6">
    <source>
        <dbReference type="ARBA" id="ARBA00023043"/>
    </source>
</evidence>
<feature type="region of interest" description="Disordered" evidence="8">
    <location>
        <begin position="1574"/>
        <end position="1797"/>
    </location>
</feature>
<feature type="compositionally biased region" description="Polar residues" evidence="8">
    <location>
        <begin position="1487"/>
        <end position="1497"/>
    </location>
</feature>
<feature type="compositionally biased region" description="Low complexity" evidence="8">
    <location>
        <begin position="1994"/>
        <end position="2003"/>
    </location>
</feature>
<dbReference type="InterPro" id="IPR051165">
    <property type="entry name" value="Multifunctional_ANK_Repeat"/>
</dbReference>
<keyword evidence="6" id="KW-0040">ANK repeat</keyword>